<protein>
    <recommendedName>
        <fullName evidence="4">Ribosomal protein S12</fullName>
    </recommendedName>
</protein>
<gene>
    <name evidence="2" type="ORF">CDAR_383021</name>
</gene>
<feature type="non-terminal residue" evidence="2">
    <location>
        <position position="1"/>
    </location>
</feature>
<feature type="compositionally biased region" description="Basic residues" evidence="1">
    <location>
        <begin position="1"/>
        <end position="16"/>
    </location>
</feature>
<dbReference type="Proteomes" id="UP001054837">
    <property type="component" value="Unassembled WGS sequence"/>
</dbReference>
<name>A0AAV4QFG0_9ARAC</name>
<proteinExistence type="predicted"/>
<dbReference type="EMBL" id="BPLQ01004512">
    <property type="protein sequence ID" value="GIY08458.1"/>
    <property type="molecule type" value="Genomic_DNA"/>
</dbReference>
<reference evidence="2 3" key="1">
    <citation type="submission" date="2021-06" db="EMBL/GenBank/DDBJ databases">
        <title>Caerostris darwini draft genome.</title>
        <authorList>
            <person name="Kono N."/>
            <person name="Arakawa K."/>
        </authorList>
    </citation>
    <scope>NUCLEOTIDE SEQUENCE [LARGE SCALE GENOMIC DNA]</scope>
</reference>
<evidence type="ECO:0008006" key="4">
    <source>
        <dbReference type="Google" id="ProtNLM"/>
    </source>
</evidence>
<evidence type="ECO:0000313" key="3">
    <source>
        <dbReference type="Proteomes" id="UP001054837"/>
    </source>
</evidence>
<evidence type="ECO:0000256" key="1">
    <source>
        <dbReference type="SAM" id="MobiDB-lite"/>
    </source>
</evidence>
<comment type="caution">
    <text evidence="2">The sequence shown here is derived from an EMBL/GenBank/DDBJ whole genome shotgun (WGS) entry which is preliminary data.</text>
</comment>
<accession>A0AAV4QFG0</accession>
<feature type="region of interest" description="Disordered" evidence="1">
    <location>
        <begin position="1"/>
        <end position="23"/>
    </location>
</feature>
<sequence length="74" mass="8337">LKKKRDRERKTGRKSRCERSAPAMRAPLALRGGLLLRGKQPDRAVANGRRSHFRKRPTISAHVRPGVKLGEVVT</sequence>
<dbReference type="AlphaFoldDB" id="A0AAV4QFG0"/>
<organism evidence="2 3">
    <name type="scientific">Caerostris darwini</name>
    <dbReference type="NCBI Taxonomy" id="1538125"/>
    <lineage>
        <taxon>Eukaryota</taxon>
        <taxon>Metazoa</taxon>
        <taxon>Ecdysozoa</taxon>
        <taxon>Arthropoda</taxon>
        <taxon>Chelicerata</taxon>
        <taxon>Arachnida</taxon>
        <taxon>Araneae</taxon>
        <taxon>Araneomorphae</taxon>
        <taxon>Entelegynae</taxon>
        <taxon>Araneoidea</taxon>
        <taxon>Araneidae</taxon>
        <taxon>Caerostris</taxon>
    </lineage>
</organism>
<evidence type="ECO:0000313" key="2">
    <source>
        <dbReference type="EMBL" id="GIY08458.1"/>
    </source>
</evidence>
<keyword evidence="3" id="KW-1185">Reference proteome</keyword>